<keyword evidence="10" id="KW-1185">Reference proteome</keyword>
<evidence type="ECO:0000313" key="9">
    <source>
        <dbReference type="EMBL" id="KIW09508.1"/>
    </source>
</evidence>
<dbReference type="Pfam" id="PF13813">
    <property type="entry name" value="MBOAT_2"/>
    <property type="match status" value="1"/>
</dbReference>
<keyword evidence="3" id="KW-0808">Transferase</keyword>
<keyword evidence="6 7" id="KW-0472">Membrane</keyword>
<dbReference type="GO" id="GO:0006629">
    <property type="term" value="P:lipid metabolic process"/>
    <property type="evidence" value="ECO:0007669"/>
    <property type="project" value="InterPro"/>
</dbReference>
<dbReference type="PANTHER" id="PTHR31595">
    <property type="entry name" value="LONG-CHAIN-ALCOHOL O-FATTY-ACYLTRANSFERASE 3-RELATED"/>
    <property type="match status" value="1"/>
</dbReference>
<dbReference type="InterPro" id="IPR044851">
    <property type="entry name" value="Wax_synthase"/>
</dbReference>
<feature type="domain" description="Wax synthase" evidence="8">
    <location>
        <begin position="342"/>
        <end position="420"/>
    </location>
</feature>
<comment type="subcellular location">
    <subcellularLocation>
        <location evidence="1">Membrane</location>
        <topology evidence="1">Multi-pass membrane protein</topology>
    </subcellularLocation>
</comment>
<evidence type="ECO:0000256" key="7">
    <source>
        <dbReference type="SAM" id="Phobius"/>
    </source>
</evidence>
<accession>A0A0D2AS63</accession>
<dbReference type="EMBL" id="KN847529">
    <property type="protein sequence ID" value="KIW09508.1"/>
    <property type="molecule type" value="Genomic_DNA"/>
</dbReference>
<evidence type="ECO:0000256" key="6">
    <source>
        <dbReference type="ARBA" id="ARBA00023136"/>
    </source>
</evidence>
<dbReference type="Proteomes" id="UP000053259">
    <property type="component" value="Unassembled WGS sequence"/>
</dbReference>
<dbReference type="GO" id="GO:0008374">
    <property type="term" value="F:O-acyltransferase activity"/>
    <property type="evidence" value="ECO:0007669"/>
    <property type="project" value="InterPro"/>
</dbReference>
<dbReference type="OrthoDB" id="2796277at2759"/>
<sequence length="525" mass="59982">MFESHTLPTHAQRIAQLDEKYQRDIDNGIFKPYTYPFCAVGILAVVIYFTIPHRNRPLLRAFRFVLWGANLTFSLYVIVRFRARRAPIDYAVGLISWWFVLWTAAVMVVYDGQLEFARIERAVGATRTLHSSRKSAAEMVERCSEKPKKENLRESNAILPLVWQSYPMGSFLERVDWVVDLLSNFRGMTWNWRIPSIPGPPTEVQNLLKENKSHEVKQISLPRLASSPISREERLRDAARTFGLGYLCLDFIRTLTIHDPYFRGLGTQYKPEYMPLVVQNSTVLIQSYRLLVALFAIYWALSTIFSLAPIVFCGVLGAGTIGVRGEPWVYPGEWGSFRAVLDHGLAAWWSVFWHQTFRFAFEAPSRRLIEILEIDRSSFIGKTLRLFVAFALSGSIHASGSYTSIGDTKPLRGPFLFFILQPFGILAQILAAECLGKAGIAGRVPLAARRVTNVVFAYTWFYFTAPIFIEDLAKGGTFLYEPVPFSIFRLLGLGGRNESYICWTSPWTWFTWQAGNRWWETGLST</sequence>
<keyword evidence="5 7" id="KW-1133">Transmembrane helix</keyword>
<dbReference type="InParanoid" id="A0A0D2AS63"/>
<evidence type="ECO:0000259" key="8">
    <source>
        <dbReference type="Pfam" id="PF13813"/>
    </source>
</evidence>
<protein>
    <recommendedName>
        <fullName evidence="8">Wax synthase domain-containing protein</fullName>
    </recommendedName>
</protein>
<evidence type="ECO:0000256" key="1">
    <source>
        <dbReference type="ARBA" id="ARBA00004141"/>
    </source>
</evidence>
<dbReference type="RefSeq" id="XP_016219377.1">
    <property type="nucleotide sequence ID" value="XM_016353120.1"/>
</dbReference>
<evidence type="ECO:0000256" key="2">
    <source>
        <dbReference type="ARBA" id="ARBA00007282"/>
    </source>
</evidence>
<organism evidence="9 10">
    <name type="scientific">Verruconis gallopava</name>
    <dbReference type="NCBI Taxonomy" id="253628"/>
    <lineage>
        <taxon>Eukaryota</taxon>
        <taxon>Fungi</taxon>
        <taxon>Dikarya</taxon>
        <taxon>Ascomycota</taxon>
        <taxon>Pezizomycotina</taxon>
        <taxon>Dothideomycetes</taxon>
        <taxon>Pleosporomycetidae</taxon>
        <taxon>Venturiales</taxon>
        <taxon>Sympoventuriaceae</taxon>
        <taxon>Verruconis</taxon>
    </lineage>
</organism>
<dbReference type="HOGENOM" id="CLU_021051_1_1_1"/>
<dbReference type="PANTHER" id="PTHR31595:SF67">
    <property type="entry name" value="WAX SYNTHASE DOMAIN-CONTAINING PROTEIN"/>
    <property type="match status" value="1"/>
</dbReference>
<dbReference type="GO" id="GO:0016020">
    <property type="term" value="C:membrane"/>
    <property type="evidence" value="ECO:0007669"/>
    <property type="project" value="UniProtKB-SubCell"/>
</dbReference>
<feature type="transmembrane region" description="Helical" evidence="7">
    <location>
        <begin position="58"/>
        <end position="78"/>
    </location>
</feature>
<evidence type="ECO:0000256" key="3">
    <source>
        <dbReference type="ARBA" id="ARBA00022679"/>
    </source>
</evidence>
<evidence type="ECO:0000256" key="5">
    <source>
        <dbReference type="ARBA" id="ARBA00022989"/>
    </source>
</evidence>
<evidence type="ECO:0000313" key="10">
    <source>
        <dbReference type="Proteomes" id="UP000053259"/>
    </source>
</evidence>
<name>A0A0D2AS63_9PEZI</name>
<evidence type="ECO:0000256" key="4">
    <source>
        <dbReference type="ARBA" id="ARBA00022692"/>
    </source>
</evidence>
<proteinExistence type="inferred from homology"/>
<dbReference type="AlphaFoldDB" id="A0A0D2AS63"/>
<feature type="transmembrane region" description="Helical" evidence="7">
    <location>
        <begin position="290"/>
        <end position="323"/>
    </location>
</feature>
<feature type="transmembrane region" description="Helical" evidence="7">
    <location>
        <begin position="33"/>
        <end position="51"/>
    </location>
</feature>
<dbReference type="InterPro" id="IPR032805">
    <property type="entry name" value="Wax_synthase_dom"/>
</dbReference>
<comment type="similarity">
    <text evidence="2">Belongs to the wax synthase family.</text>
</comment>
<reference evidence="9 10" key="1">
    <citation type="submission" date="2015-01" db="EMBL/GenBank/DDBJ databases">
        <title>The Genome Sequence of Ochroconis gallopava CBS43764.</title>
        <authorList>
            <consortium name="The Broad Institute Genomics Platform"/>
            <person name="Cuomo C."/>
            <person name="de Hoog S."/>
            <person name="Gorbushina A."/>
            <person name="Stielow B."/>
            <person name="Teixiera M."/>
            <person name="Abouelleil A."/>
            <person name="Chapman S.B."/>
            <person name="Priest M."/>
            <person name="Young S.K."/>
            <person name="Wortman J."/>
            <person name="Nusbaum C."/>
            <person name="Birren B."/>
        </authorList>
    </citation>
    <scope>NUCLEOTIDE SEQUENCE [LARGE SCALE GENOMIC DNA]</scope>
    <source>
        <strain evidence="9 10">CBS 43764</strain>
    </source>
</reference>
<gene>
    <name evidence="9" type="ORF">PV09_00384</name>
</gene>
<feature type="transmembrane region" description="Helical" evidence="7">
    <location>
        <begin position="90"/>
        <end position="110"/>
    </location>
</feature>
<dbReference type="VEuPathDB" id="FungiDB:PV09_00384"/>
<keyword evidence="4 7" id="KW-0812">Transmembrane</keyword>
<dbReference type="GeneID" id="27308357"/>